<organism evidence="1 2">
    <name type="scientific">Aquibium carbonis</name>
    <dbReference type="NCBI Taxonomy" id="2495581"/>
    <lineage>
        <taxon>Bacteria</taxon>
        <taxon>Pseudomonadati</taxon>
        <taxon>Pseudomonadota</taxon>
        <taxon>Alphaproteobacteria</taxon>
        <taxon>Hyphomicrobiales</taxon>
        <taxon>Phyllobacteriaceae</taxon>
        <taxon>Aquibium</taxon>
    </lineage>
</organism>
<dbReference type="Proteomes" id="UP000278398">
    <property type="component" value="Unassembled WGS sequence"/>
</dbReference>
<dbReference type="EMBL" id="RWKW01000146">
    <property type="protein sequence ID" value="RST80099.1"/>
    <property type="molecule type" value="Genomic_DNA"/>
</dbReference>
<reference evidence="1 2" key="1">
    <citation type="submission" date="2018-12" db="EMBL/GenBank/DDBJ databases">
        <title>Mesorhizobium carbonis sp. nov., isolated from coal mine water.</title>
        <authorList>
            <person name="Xin W."/>
            <person name="Xu Z."/>
            <person name="Xiang F."/>
            <person name="Zhang J."/>
            <person name="Xi L."/>
            <person name="Liu J."/>
        </authorList>
    </citation>
    <scope>NUCLEOTIDE SEQUENCE [LARGE SCALE GENOMIC DNA]</scope>
    <source>
        <strain evidence="1 2">B2.3</strain>
    </source>
</reference>
<dbReference type="OrthoDB" id="279280at2"/>
<accession>A0A429YF61</accession>
<evidence type="ECO:0008006" key="3">
    <source>
        <dbReference type="Google" id="ProtNLM"/>
    </source>
</evidence>
<gene>
    <name evidence="1" type="ORF">EJC49_24705</name>
</gene>
<keyword evidence="2" id="KW-1185">Reference proteome</keyword>
<evidence type="ECO:0000313" key="2">
    <source>
        <dbReference type="Proteomes" id="UP000278398"/>
    </source>
</evidence>
<evidence type="ECO:0000313" key="1">
    <source>
        <dbReference type="EMBL" id="RST80099.1"/>
    </source>
</evidence>
<proteinExistence type="predicted"/>
<comment type="caution">
    <text evidence="1">The sequence shown here is derived from an EMBL/GenBank/DDBJ whole genome shotgun (WGS) entry which is preliminary data.</text>
</comment>
<sequence>MALYRDETRVKKANPHSAFETVHKPGVKVPYSGIYRCVNCGDENCCNKGDPFPPQNHHQHQSQSPIGWQLLVMAVQK</sequence>
<name>A0A429YF61_9HYPH</name>
<dbReference type="AlphaFoldDB" id="A0A429YF61"/>
<protein>
    <recommendedName>
        <fullName evidence="3">Protein L</fullName>
    </recommendedName>
</protein>